<dbReference type="SUPFAM" id="SSF49785">
    <property type="entry name" value="Galactose-binding domain-like"/>
    <property type="match status" value="1"/>
</dbReference>
<dbReference type="InterPro" id="IPR008979">
    <property type="entry name" value="Galactose-bd-like_sf"/>
</dbReference>
<dbReference type="PANTHER" id="PTHR13194:SF19">
    <property type="entry name" value="NAD(P)-BINDING ROSSMANN-FOLD SUPERFAMILY PROTEIN"/>
    <property type="match status" value="1"/>
</dbReference>
<dbReference type="InterPro" id="IPR039131">
    <property type="entry name" value="NDUFAF1"/>
</dbReference>
<accession>A0A2U2X636</accession>
<dbReference type="Proteomes" id="UP000245375">
    <property type="component" value="Unassembled WGS sequence"/>
</dbReference>
<keyword evidence="4" id="KW-1185">Reference proteome</keyword>
<organism evidence="3 4">
    <name type="scientific">Algibacter marinivivus</name>
    <dbReference type="NCBI Taxonomy" id="2100723"/>
    <lineage>
        <taxon>Bacteria</taxon>
        <taxon>Pseudomonadati</taxon>
        <taxon>Bacteroidota</taxon>
        <taxon>Flavobacteriia</taxon>
        <taxon>Flavobacteriales</taxon>
        <taxon>Flavobacteriaceae</taxon>
        <taxon>Algibacter</taxon>
    </lineage>
</organism>
<dbReference type="OrthoDB" id="442188at2"/>
<dbReference type="PANTHER" id="PTHR13194">
    <property type="entry name" value="COMPLEX I INTERMEDIATE-ASSOCIATED PROTEIN 30"/>
    <property type="match status" value="1"/>
</dbReference>
<protein>
    <submittedName>
        <fullName evidence="3">CIA30 family protein</fullName>
    </submittedName>
</protein>
<dbReference type="Pfam" id="PF08547">
    <property type="entry name" value="CIA30"/>
    <property type="match status" value="1"/>
</dbReference>
<dbReference type="AlphaFoldDB" id="A0A2U2X636"/>
<comment type="similarity">
    <text evidence="1">Belongs to the CIA30 family.</text>
</comment>
<feature type="domain" description="NADH:ubiquinone oxidoreductase intermediate-associated protein 30" evidence="2">
    <location>
        <begin position="4"/>
        <end position="154"/>
    </location>
</feature>
<reference evidence="4" key="1">
    <citation type="submission" date="2018-05" db="EMBL/GenBank/DDBJ databases">
        <title>Algibacter marinivivus sp. nov., isolated from sample around a algae.</title>
        <authorList>
            <person name="Lu D."/>
        </authorList>
    </citation>
    <scope>NUCLEOTIDE SEQUENCE [LARGE SCALE GENOMIC DNA]</scope>
    <source>
        <strain evidence="4">ZY111</strain>
    </source>
</reference>
<gene>
    <name evidence="3" type="ORF">DIS18_01325</name>
</gene>
<dbReference type="InterPro" id="IPR013857">
    <property type="entry name" value="NADH-UbQ_OxRdtase-assoc_prot30"/>
</dbReference>
<evidence type="ECO:0000259" key="2">
    <source>
        <dbReference type="Pfam" id="PF08547"/>
    </source>
</evidence>
<name>A0A2U2X636_9FLAO</name>
<evidence type="ECO:0000313" key="4">
    <source>
        <dbReference type="Proteomes" id="UP000245375"/>
    </source>
</evidence>
<evidence type="ECO:0000256" key="1">
    <source>
        <dbReference type="ARBA" id="ARBA00007884"/>
    </source>
</evidence>
<sequence>MTLFNFNSKSDISNWRTIDDVVMGGRSNGSFKINDAGNGLFYGEVSLENNGGFSMVEYRFETKEVNKFSKVCIRLKGDGKPYQFRVKTNTSDRHSYVASFNTSGDWEIIEISFKTLSPAFRGRKLDIPNYDGSHMEVLAFLIGNKKAESFSLEIDTIVLK</sequence>
<dbReference type="EMBL" id="QFRI01000001">
    <property type="protein sequence ID" value="PWH83222.1"/>
    <property type="molecule type" value="Genomic_DNA"/>
</dbReference>
<evidence type="ECO:0000313" key="3">
    <source>
        <dbReference type="EMBL" id="PWH83222.1"/>
    </source>
</evidence>
<reference evidence="3 4" key="2">
    <citation type="submission" date="2018-05" db="EMBL/GenBank/DDBJ databases">
        <title>Algibacter marinivivus sp. nov., isolated from sample around a algae.</title>
        <authorList>
            <person name="Zhong X."/>
        </authorList>
    </citation>
    <scope>NUCLEOTIDE SEQUENCE [LARGE SCALE GENOMIC DNA]</scope>
    <source>
        <strain evidence="3 4">ZY111</strain>
    </source>
</reference>
<comment type="caution">
    <text evidence="3">The sequence shown here is derived from an EMBL/GenBank/DDBJ whole genome shotgun (WGS) entry which is preliminary data.</text>
</comment>
<proteinExistence type="inferred from homology"/>